<name>D5V0J4_ARCNC</name>
<sequence length="48" mass="5689">MKNTQNKGIKKGINKIGNYLHPFPPPYTDINKMEKILYKIPEFKRNNL</sequence>
<proteinExistence type="predicted"/>
<dbReference type="HOGENOM" id="CLU_3148887_0_0_7"/>
<gene>
    <name evidence="1" type="ordered locus">Arnit_2153</name>
</gene>
<dbReference type="AlphaFoldDB" id="D5V0J4"/>
<reference evidence="1 2" key="1">
    <citation type="journal article" date="2010" name="Stand. Genomic Sci.">
        <title>Complete genome sequence of Arcobacter nitrofigilis type strain (CI).</title>
        <authorList>
            <person name="Pati A."/>
            <person name="Gronow S."/>
            <person name="Lapidus A."/>
            <person name="Copeland A."/>
            <person name="Glavina Del Rio T."/>
            <person name="Nolan M."/>
            <person name="Lucas S."/>
            <person name="Tice H."/>
            <person name="Cheng J.F."/>
            <person name="Han C."/>
            <person name="Chertkov O."/>
            <person name="Bruce D."/>
            <person name="Tapia R."/>
            <person name="Goodwin L."/>
            <person name="Pitluck S."/>
            <person name="Liolios K."/>
            <person name="Ivanova N."/>
            <person name="Mavromatis K."/>
            <person name="Chen A."/>
            <person name="Palaniappan K."/>
            <person name="Land M."/>
            <person name="Hauser L."/>
            <person name="Chang Y.J."/>
            <person name="Jeffries C.D."/>
            <person name="Detter J.C."/>
            <person name="Rohde M."/>
            <person name="Goker M."/>
            <person name="Bristow J."/>
            <person name="Eisen J.A."/>
            <person name="Markowitz V."/>
            <person name="Hugenholtz P."/>
            <person name="Klenk H.P."/>
            <person name="Kyrpides N.C."/>
        </authorList>
    </citation>
    <scope>NUCLEOTIDE SEQUENCE [LARGE SCALE GENOMIC DNA]</scope>
    <source>
        <strain evidence="2">ATCC 33309 / DSM 7299 / CCUG 15893 / LMG 7604 / NCTC 12251 / CI</strain>
    </source>
</reference>
<accession>D5V0J4</accession>
<dbReference type="STRING" id="572480.Arnit_2153"/>
<dbReference type="Proteomes" id="UP000000939">
    <property type="component" value="Chromosome"/>
</dbReference>
<dbReference type="KEGG" id="ant:Arnit_2153"/>
<protein>
    <submittedName>
        <fullName evidence="1">Uncharacterized protein</fullName>
    </submittedName>
</protein>
<evidence type="ECO:0000313" key="2">
    <source>
        <dbReference type="Proteomes" id="UP000000939"/>
    </source>
</evidence>
<keyword evidence="2" id="KW-1185">Reference proteome</keyword>
<evidence type="ECO:0000313" key="1">
    <source>
        <dbReference type="EMBL" id="ADG93806.1"/>
    </source>
</evidence>
<organism evidence="1 2">
    <name type="scientific">Arcobacter nitrofigilis (strain ATCC 33309 / DSM 7299 / CCUG 15893 / LMG 7604 / NCTC 12251 / CI)</name>
    <name type="common">Campylobacter nitrofigilis</name>
    <dbReference type="NCBI Taxonomy" id="572480"/>
    <lineage>
        <taxon>Bacteria</taxon>
        <taxon>Pseudomonadati</taxon>
        <taxon>Campylobacterota</taxon>
        <taxon>Epsilonproteobacteria</taxon>
        <taxon>Campylobacterales</taxon>
        <taxon>Arcobacteraceae</taxon>
        <taxon>Arcobacter</taxon>
    </lineage>
</organism>
<dbReference type="EMBL" id="CP001999">
    <property type="protein sequence ID" value="ADG93806.1"/>
    <property type="molecule type" value="Genomic_DNA"/>
</dbReference>